<reference evidence="8 9" key="1">
    <citation type="submission" date="2023-09" db="EMBL/GenBank/DDBJ databases">
        <title>Thalassobella suaedae gen. nov., sp. nov., a marine bacterium of the family Flavobacteriaceae isolated from a halophyte Suaeda japonica.</title>
        <authorList>
            <person name="Lee S.Y."/>
            <person name="Hwang C.Y."/>
        </authorList>
    </citation>
    <scope>NUCLEOTIDE SEQUENCE [LARGE SCALE GENOMIC DNA]</scope>
    <source>
        <strain evidence="8 9">HL-DH14</strain>
    </source>
</reference>
<name>A0ABY9XWI8_9FLAO</name>
<keyword evidence="6" id="KW-0472">Membrane</keyword>
<dbReference type="EMBL" id="CP134537">
    <property type="protein sequence ID" value="WNH10326.1"/>
    <property type="molecule type" value="Genomic_DNA"/>
</dbReference>
<dbReference type="PANTHER" id="PTHR30026:SF20">
    <property type="entry name" value="OUTER MEMBRANE PROTEIN TOLC"/>
    <property type="match status" value="1"/>
</dbReference>
<evidence type="ECO:0000313" key="9">
    <source>
        <dbReference type="Proteomes" id="UP001302806"/>
    </source>
</evidence>
<evidence type="ECO:0000313" key="8">
    <source>
        <dbReference type="EMBL" id="WNH10326.1"/>
    </source>
</evidence>
<accession>A0ABY9XWI8</accession>
<dbReference type="PANTHER" id="PTHR30026">
    <property type="entry name" value="OUTER MEMBRANE PROTEIN TOLC"/>
    <property type="match status" value="1"/>
</dbReference>
<keyword evidence="3" id="KW-0813">Transport</keyword>
<evidence type="ECO:0000256" key="3">
    <source>
        <dbReference type="ARBA" id="ARBA00022448"/>
    </source>
</evidence>
<proteinExistence type="inferred from homology"/>
<keyword evidence="4" id="KW-1134">Transmembrane beta strand</keyword>
<organism evidence="8 9">
    <name type="scientific">Thalassobellus suaedae</name>
    <dbReference type="NCBI Taxonomy" id="3074124"/>
    <lineage>
        <taxon>Bacteria</taxon>
        <taxon>Pseudomonadati</taxon>
        <taxon>Bacteroidota</taxon>
        <taxon>Flavobacteriia</taxon>
        <taxon>Flavobacteriales</taxon>
        <taxon>Flavobacteriaceae</taxon>
        <taxon>Thalassobellus</taxon>
    </lineage>
</organism>
<dbReference type="SUPFAM" id="SSF56954">
    <property type="entry name" value="Outer membrane efflux proteins (OEP)"/>
    <property type="match status" value="1"/>
</dbReference>
<evidence type="ECO:0000256" key="5">
    <source>
        <dbReference type="ARBA" id="ARBA00022692"/>
    </source>
</evidence>
<dbReference type="Proteomes" id="UP001302806">
    <property type="component" value="Chromosome"/>
</dbReference>
<comment type="similarity">
    <text evidence="2">Belongs to the outer membrane factor (OMF) (TC 1.B.17) family.</text>
</comment>
<keyword evidence="7" id="KW-0998">Cell outer membrane</keyword>
<keyword evidence="5" id="KW-0812">Transmembrane</keyword>
<evidence type="ECO:0000256" key="6">
    <source>
        <dbReference type="ARBA" id="ARBA00023136"/>
    </source>
</evidence>
<dbReference type="Pfam" id="PF02321">
    <property type="entry name" value="OEP"/>
    <property type="match status" value="1"/>
</dbReference>
<evidence type="ECO:0000256" key="1">
    <source>
        <dbReference type="ARBA" id="ARBA00004442"/>
    </source>
</evidence>
<dbReference type="RefSeq" id="WP_415866618.1">
    <property type="nucleotide sequence ID" value="NZ_CP134537.1"/>
</dbReference>
<comment type="subcellular location">
    <subcellularLocation>
        <location evidence="1">Cell outer membrane</location>
    </subcellularLocation>
</comment>
<dbReference type="Gene3D" id="1.20.1600.10">
    <property type="entry name" value="Outer membrane efflux proteins (OEP)"/>
    <property type="match status" value="1"/>
</dbReference>
<sequence length="419" mass="47422">MNHIQQIVIGVSLLFALPVMGQQIVTLQKCYDLVLVNYPLAKQTLLLQQQNQLDIEVINNKKLPQVSLDAQATYQSDVIEVPIPNASMEALNKDQYRATLSVNQLIYNGGATHASLYLKEAQLKTKEKQVEVSLYQLKKQVNQLYFSILLSQENSLLLNSKKALIESKLSEVKSGIKNGALLPASDKVLETELLKINQQFIEVNHNKMALLQTLSSLISKSLDASTVFQIPLIDNPSNSTINRPELEFFQYKKEEIEQSESLLSKKRAPKLMGFATGGYGNPGLNMLDNSFQTFYTVGVKLNWNVFDWNTNKKQRQSLVINKDMVDTETEIFKLNTNIELQQQQQTINKIEAFIISDKAIIELRKSVLKAADSQLKNGIITSSAYITELTNLYEDENRLIQHKILLQLTKANYNIIQGQ</sequence>
<evidence type="ECO:0000256" key="7">
    <source>
        <dbReference type="ARBA" id="ARBA00023237"/>
    </source>
</evidence>
<dbReference type="InterPro" id="IPR051906">
    <property type="entry name" value="TolC-like"/>
</dbReference>
<evidence type="ECO:0000256" key="2">
    <source>
        <dbReference type="ARBA" id="ARBA00007613"/>
    </source>
</evidence>
<dbReference type="InterPro" id="IPR003423">
    <property type="entry name" value="OMP_efflux"/>
</dbReference>
<gene>
    <name evidence="8" type="ORF">RHP51_06545</name>
</gene>
<evidence type="ECO:0000256" key="4">
    <source>
        <dbReference type="ARBA" id="ARBA00022452"/>
    </source>
</evidence>
<protein>
    <submittedName>
        <fullName evidence="8">TolC family protein</fullName>
    </submittedName>
</protein>